<dbReference type="InterPro" id="IPR049674">
    <property type="entry name" value="Ion_transpt_RnfA_Methano"/>
</dbReference>
<dbReference type="Pfam" id="PF02508">
    <property type="entry name" value="Rnf-Nqr"/>
    <property type="match status" value="1"/>
</dbReference>
<dbReference type="RefSeq" id="WP_048124546.1">
    <property type="nucleotide sequence ID" value="NZ_CP009515.1"/>
</dbReference>
<feature type="transmembrane region" description="Helical" evidence="8">
    <location>
        <begin position="106"/>
        <end position="126"/>
    </location>
</feature>
<feature type="transmembrane region" description="Helical" evidence="8">
    <location>
        <begin position="6"/>
        <end position="33"/>
    </location>
</feature>
<dbReference type="GeneID" id="24805145"/>
<keyword evidence="2" id="KW-0813">Transport</keyword>
<dbReference type="OrthoDB" id="135734at2157"/>
<organism evidence="9 10">
    <name type="scientific">Methanosarcina lacustris Z-7289</name>
    <dbReference type="NCBI Taxonomy" id="1434111"/>
    <lineage>
        <taxon>Archaea</taxon>
        <taxon>Methanobacteriati</taxon>
        <taxon>Methanobacteriota</taxon>
        <taxon>Stenosarchaea group</taxon>
        <taxon>Methanomicrobia</taxon>
        <taxon>Methanosarcinales</taxon>
        <taxon>Methanosarcinaceae</taxon>
        <taxon>Methanosarcina</taxon>
    </lineage>
</organism>
<evidence type="ECO:0000313" key="9">
    <source>
        <dbReference type="EMBL" id="AKB73719.1"/>
    </source>
</evidence>
<dbReference type="NCBIfam" id="TIGR01943">
    <property type="entry name" value="rnfA"/>
    <property type="match status" value="1"/>
</dbReference>
<dbReference type="Proteomes" id="UP000033072">
    <property type="component" value="Chromosome"/>
</dbReference>
<evidence type="ECO:0000256" key="2">
    <source>
        <dbReference type="ARBA" id="ARBA00022448"/>
    </source>
</evidence>
<gene>
    <name evidence="9" type="ORF">MSLAZ_0458</name>
</gene>
<dbReference type="PANTHER" id="PTHR30335:SF0">
    <property type="entry name" value="ION-TRANSLOCATING OXIDOREDUCTASE COMPLEX SUBUNIT A"/>
    <property type="match status" value="1"/>
</dbReference>
<evidence type="ECO:0000256" key="3">
    <source>
        <dbReference type="ARBA" id="ARBA00022692"/>
    </source>
</evidence>
<name>A0A0E3RZL7_9EURY</name>
<evidence type="ECO:0000256" key="4">
    <source>
        <dbReference type="ARBA" id="ARBA00022967"/>
    </source>
</evidence>
<dbReference type="InterPro" id="IPR011293">
    <property type="entry name" value="Ion_transpt_RnfA/RsxA"/>
</dbReference>
<comment type="subcellular location">
    <subcellularLocation>
        <location evidence="1">Endomembrane system</location>
        <topology evidence="1">Multi-pass membrane protein</topology>
    </subcellularLocation>
</comment>
<dbReference type="STRING" id="1434111.MSLAZ_0458"/>
<dbReference type="PIRSF" id="PIRSF006102">
    <property type="entry name" value="NQR_DE"/>
    <property type="match status" value="1"/>
</dbReference>
<evidence type="ECO:0000256" key="6">
    <source>
        <dbReference type="ARBA" id="ARBA00022989"/>
    </source>
</evidence>
<dbReference type="InterPro" id="IPR050133">
    <property type="entry name" value="NqrDE/RnfAE_oxidrdctase"/>
</dbReference>
<evidence type="ECO:0000256" key="7">
    <source>
        <dbReference type="ARBA" id="ARBA00023136"/>
    </source>
</evidence>
<keyword evidence="5" id="KW-0249">Electron transport</keyword>
<keyword evidence="7 8" id="KW-0472">Membrane</keyword>
<sequence>MADASLFAIFMDGVFLKNFLVVQFLGLCSFVGVTKDVKSATGMSGAVVFVIAMSAIASYVLYTFILVPLKLEYLNTIAFIIVIAALVQLVEFILHRHVPALYRSLGIYLPLISTNCAVLGAVLINVLNEYDFLQSVTFGIAAGVGYTVAMLIMASIRERSNVLYVPKAVGRGVTYAFFIALIMSMSFANYFKVIPL</sequence>
<dbReference type="GO" id="GO:0005886">
    <property type="term" value="C:plasma membrane"/>
    <property type="evidence" value="ECO:0007669"/>
    <property type="project" value="TreeGrafter"/>
</dbReference>
<feature type="transmembrane region" description="Helical" evidence="8">
    <location>
        <begin position="45"/>
        <end position="67"/>
    </location>
</feature>
<evidence type="ECO:0000256" key="1">
    <source>
        <dbReference type="ARBA" id="ARBA00004127"/>
    </source>
</evidence>
<dbReference type="NCBIfam" id="NF041835">
    <property type="entry name" value="rnfA_Methano"/>
    <property type="match status" value="1"/>
</dbReference>
<protein>
    <submittedName>
        <fullName evidence="9">Electron transport complex protein RnfA</fullName>
    </submittedName>
</protein>
<keyword evidence="10" id="KW-1185">Reference proteome</keyword>
<dbReference type="KEGG" id="mls:MSLAZ_0458"/>
<evidence type="ECO:0000256" key="8">
    <source>
        <dbReference type="SAM" id="Phobius"/>
    </source>
</evidence>
<dbReference type="PANTHER" id="PTHR30335">
    <property type="entry name" value="INTEGRAL MEMBRANE PROTEIN OF SOXR-REDUCING COMPLEX"/>
    <property type="match status" value="1"/>
</dbReference>
<dbReference type="GO" id="GO:0012505">
    <property type="term" value="C:endomembrane system"/>
    <property type="evidence" value="ECO:0007669"/>
    <property type="project" value="UniProtKB-SubCell"/>
</dbReference>
<keyword evidence="3 8" id="KW-0812">Transmembrane</keyword>
<keyword evidence="4" id="KW-1278">Translocase</keyword>
<feature type="transmembrane region" description="Helical" evidence="8">
    <location>
        <begin position="132"/>
        <end position="156"/>
    </location>
</feature>
<dbReference type="PATRIC" id="fig|1434111.4.peg.577"/>
<accession>A0A0E3RZL7</accession>
<dbReference type="HOGENOM" id="CLU_095255_1_0_2"/>
<dbReference type="InterPro" id="IPR003667">
    <property type="entry name" value="NqrDE/RnfAE"/>
</dbReference>
<dbReference type="AlphaFoldDB" id="A0A0E3RZL7"/>
<reference evidence="9 10" key="1">
    <citation type="submission" date="2014-07" db="EMBL/GenBank/DDBJ databases">
        <title>Methanogenic archaea and the global carbon cycle.</title>
        <authorList>
            <person name="Henriksen J.R."/>
            <person name="Luke J."/>
            <person name="Reinhart S."/>
            <person name="Benedict M.N."/>
            <person name="Youngblut N.D."/>
            <person name="Metcalf M.E."/>
            <person name="Whitaker R.J."/>
            <person name="Metcalf W.W."/>
        </authorList>
    </citation>
    <scope>NUCLEOTIDE SEQUENCE [LARGE SCALE GENOMIC DNA]</scope>
    <source>
        <strain evidence="9 10">Z-7289</strain>
    </source>
</reference>
<feature type="transmembrane region" description="Helical" evidence="8">
    <location>
        <begin position="73"/>
        <end position="94"/>
    </location>
</feature>
<proteinExistence type="predicted"/>
<feature type="transmembrane region" description="Helical" evidence="8">
    <location>
        <begin position="168"/>
        <end position="191"/>
    </location>
</feature>
<evidence type="ECO:0000256" key="5">
    <source>
        <dbReference type="ARBA" id="ARBA00022982"/>
    </source>
</evidence>
<evidence type="ECO:0000313" key="10">
    <source>
        <dbReference type="Proteomes" id="UP000033072"/>
    </source>
</evidence>
<dbReference type="EMBL" id="CP009515">
    <property type="protein sequence ID" value="AKB73719.1"/>
    <property type="molecule type" value="Genomic_DNA"/>
</dbReference>
<keyword evidence="6 8" id="KW-1133">Transmembrane helix</keyword>
<dbReference type="GO" id="GO:0022900">
    <property type="term" value="P:electron transport chain"/>
    <property type="evidence" value="ECO:0007669"/>
    <property type="project" value="InterPro"/>
</dbReference>